<dbReference type="Proteomes" id="UP000026915">
    <property type="component" value="Chromosome 7"/>
</dbReference>
<dbReference type="STRING" id="3641.A0A061FBH2"/>
<feature type="region of interest" description="Disordered" evidence="2">
    <location>
        <begin position="398"/>
        <end position="435"/>
    </location>
</feature>
<protein>
    <submittedName>
        <fullName evidence="4">WPP domain interacting protein 1, putative</fullName>
    </submittedName>
</protein>
<evidence type="ECO:0000256" key="1">
    <source>
        <dbReference type="SAM" id="Coils"/>
    </source>
</evidence>
<dbReference type="PANTHER" id="PTHR34562:SF8">
    <property type="entry name" value="WPP DOMAIN-INTERACTING PROTEIN 1"/>
    <property type="match status" value="1"/>
</dbReference>
<organism evidence="4 5">
    <name type="scientific">Theobroma cacao</name>
    <name type="common">Cacao</name>
    <name type="synonym">Cocoa</name>
    <dbReference type="NCBI Taxonomy" id="3641"/>
    <lineage>
        <taxon>Eukaryota</taxon>
        <taxon>Viridiplantae</taxon>
        <taxon>Streptophyta</taxon>
        <taxon>Embryophyta</taxon>
        <taxon>Tracheophyta</taxon>
        <taxon>Spermatophyta</taxon>
        <taxon>Magnoliopsida</taxon>
        <taxon>eudicotyledons</taxon>
        <taxon>Gunneridae</taxon>
        <taxon>Pentapetalae</taxon>
        <taxon>rosids</taxon>
        <taxon>malvids</taxon>
        <taxon>Malvales</taxon>
        <taxon>Malvaceae</taxon>
        <taxon>Byttnerioideae</taxon>
        <taxon>Theobroma</taxon>
    </lineage>
</organism>
<dbReference type="OMA" id="MQRRVCK"/>
<evidence type="ECO:0000313" key="5">
    <source>
        <dbReference type="Proteomes" id="UP000026915"/>
    </source>
</evidence>
<keyword evidence="3" id="KW-0812">Transmembrane</keyword>
<feature type="region of interest" description="Disordered" evidence="2">
    <location>
        <begin position="84"/>
        <end position="108"/>
    </location>
</feature>
<sequence>MDLESECSALEFVEDNEVTQHTVPHVDDNKIKDNHIDIYKVKDNGLCANDDETQRLATDQSMHSDALTADNHVKGAVEVVQPMHSPPLTAKSPDRPSPPSTKGYGLKKWRRIKRDFVKDATATADSSKILKRGLSSSANPTKPRHMASPEIKQNSEGPVGSVNMLKNTSVAHGLMMHSPSSDSRFAVGAAIAAATDSDNSADRSSKSSTAGSVPKVKYDLPAVLGYMNEKNQMKNLSGKSLGNSSQRFQQGKGRVESSKKPRGERVKIEKENSHSSMESDSRSSNFVFMQGPFSVTSNGKQSGKPMNFDGENSDEAHEGEQMVGEEVQTAYRKENSGEIEELSLDDLPADLSWEAKEEKSDNNQPSPDQDPLVESIFALQSVQEALEKEVQKLGEIGKEPTSLHDDSVNINSVPVDSTFSDHEIPETSSSDQLASDKIRESTSGSMETQVFTLTQKVKYLESKLEEARAVLQVKESRILELETNANSSRSLKEDSGSNAELQQDKYREIEFDLEGLFQQKIEAEIEFLALTMAIQKLRISLGNQVTLLEEQTSFAGKQAQMLNKLGEAENKAAMLKKEPEELEKYCGDVIGPEEVLKMQRRVCKVTSCFFTQLVLLALVFLFIVLQLSPHSGVVVPT</sequence>
<dbReference type="eggNOG" id="ENOG502QTZN">
    <property type="taxonomic scope" value="Eukaryota"/>
</dbReference>
<keyword evidence="1" id="KW-0175">Coiled coil</keyword>
<feature type="compositionally biased region" description="Basic and acidic residues" evidence="2">
    <location>
        <begin position="398"/>
        <end position="407"/>
    </location>
</feature>
<evidence type="ECO:0000256" key="3">
    <source>
        <dbReference type="SAM" id="Phobius"/>
    </source>
</evidence>
<dbReference type="InParanoid" id="A0A061FBH2"/>
<proteinExistence type="predicted"/>
<dbReference type="FunCoup" id="A0A061FBH2">
    <property type="interactions" value="426"/>
</dbReference>
<dbReference type="PANTHER" id="PTHR34562">
    <property type="entry name" value="WPP DOMAIN-INTERACTING PROTEIN 2"/>
    <property type="match status" value="1"/>
</dbReference>
<gene>
    <name evidence="4" type="ORF">TCM_030510</name>
</gene>
<dbReference type="AlphaFoldDB" id="A0A061FBH2"/>
<dbReference type="Gramene" id="EOY11839">
    <property type="protein sequence ID" value="EOY11839"/>
    <property type="gene ID" value="TCM_030510"/>
</dbReference>
<name>A0A061FBH2_THECC</name>
<dbReference type="EMBL" id="CM001885">
    <property type="protein sequence ID" value="EOY11839.1"/>
    <property type="molecule type" value="Genomic_DNA"/>
</dbReference>
<evidence type="ECO:0000256" key="2">
    <source>
        <dbReference type="SAM" id="MobiDB-lite"/>
    </source>
</evidence>
<feature type="region of interest" description="Disordered" evidence="2">
    <location>
        <begin position="234"/>
        <end position="323"/>
    </location>
</feature>
<dbReference type="HOGENOM" id="CLU_032522_0_0_1"/>
<feature type="transmembrane region" description="Helical" evidence="3">
    <location>
        <begin position="609"/>
        <end position="627"/>
    </location>
</feature>
<feature type="compositionally biased region" description="Polar residues" evidence="2">
    <location>
        <begin position="408"/>
        <end position="418"/>
    </location>
</feature>
<keyword evidence="3" id="KW-1133">Transmembrane helix</keyword>
<feature type="coiled-coil region" evidence="1">
    <location>
        <begin position="457"/>
        <end position="484"/>
    </location>
</feature>
<keyword evidence="3" id="KW-0472">Membrane</keyword>
<accession>A0A061FBH2</accession>
<feature type="region of interest" description="Disordered" evidence="2">
    <location>
        <begin position="131"/>
        <end position="161"/>
    </location>
</feature>
<reference evidence="4 5" key="1">
    <citation type="journal article" date="2013" name="Genome Biol.">
        <title>The genome sequence of the most widely cultivated cacao type and its use to identify candidate genes regulating pod color.</title>
        <authorList>
            <person name="Motamayor J.C."/>
            <person name="Mockaitis K."/>
            <person name="Schmutz J."/>
            <person name="Haiminen N."/>
            <person name="Iii D.L."/>
            <person name="Cornejo O."/>
            <person name="Findley S.D."/>
            <person name="Zheng P."/>
            <person name="Utro F."/>
            <person name="Royaert S."/>
            <person name="Saski C."/>
            <person name="Jenkins J."/>
            <person name="Podicheti R."/>
            <person name="Zhao M."/>
            <person name="Scheffler B.E."/>
            <person name="Stack J.C."/>
            <person name="Feltus F.A."/>
            <person name="Mustiga G.M."/>
            <person name="Amores F."/>
            <person name="Phillips W."/>
            <person name="Marelli J.P."/>
            <person name="May G.D."/>
            <person name="Shapiro H."/>
            <person name="Ma J."/>
            <person name="Bustamante C.D."/>
            <person name="Schnell R.J."/>
            <person name="Main D."/>
            <person name="Gilbert D."/>
            <person name="Parida L."/>
            <person name="Kuhn D.N."/>
        </authorList>
    </citation>
    <scope>NUCLEOTIDE SEQUENCE [LARGE SCALE GENOMIC DNA]</scope>
    <source>
        <strain evidence="5">cv. Matina 1-6</strain>
    </source>
</reference>
<keyword evidence="5" id="KW-1185">Reference proteome</keyword>
<feature type="compositionally biased region" description="Polar residues" evidence="2">
    <location>
        <begin position="234"/>
        <end position="249"/>
    </location>
</feature>
<feature type="compositionally biased region" description="Basic and acidic residues" evidence="2">
    <location>
        <begin position="253"/>
        <end position="281"/>
    </location>
</feature>
<dbReference type="InterPro" id="IPR044696">
    <property type="entry name" value="WIP1/2/3"/>
</dbReference>
<evidence type="ECO:0000313" key="4">
    <source>
        <dbReference type="EMBL" id="EOY11839.1"/>
    </source>
</evidence>